<name>F4N361_YEREN</name>
<proteinExistence type="predicted"/>
<organism evidence="1">
    <name type="scientific">Yersinia enterocolitica W22703</name>
    <dbReference type="NCBI Taxonomy" id="913028"/>
    <lineage>
        <taxon>Bacteria</taxon>
        <taxon>Pseudomonadati</taxon>
        <taxon>Pseudomonadota</taxon>
        <taxon>Gammaproteobacteria</taxon>
        <taxon>Enterobacterales</taxon>
        <taxon>Yersiniaceae</taxon>
        <taxon>Yersinia</taxon>
    </lineage>
</organism>
<gene>
    <name evidence="1" type="ORF">YEW_HJ32790</name>
</gene>
<accession>F4N361</accession>
<protein>
    <submittedName>
        <fullName evidence="1">Uncharacterized protein</fullName>
    </submittedName>
</protein>
<evidence type="ECO:0000313" key="1">
    <source>
        <dbReference type="EMBL" id="CBX72519.1"/>
    </source>
</evidence>
<reference evidence="1" key="1">
    <citation type="journal article" date="2011" name="BMC Genomics">
        <title>Shotgun sequencing of Yersinia enterocolitica strain W22703 (biotype 2, serotype O:9): genomic evidence for oscillation between invertebrates and mammals.</title>
        <authorList>
            <person name="Fuchs T.M."/>
            <person name="Brandt K."/>
            <person name="Starke M."/>
            <person name="Rattei T."/>
        </authorList>
    </citation>
    <scope>NUCLEOTIDE SEQUENCE</scope>
</reference>
<dbReference type="EMBL" id="FR718692">
    <property type="protein sequence ID" value="CBX72519.1"/>
    <property type="molecule type" value="Genomic_DNA"/>
</dbReference>
<sequence length="37" mass="4193">MLDLRPALSAGRFFFSIQLITQIHPFAPLITDSYSQP</sequence>
<dbReference type="AlphaFoldDB" id="F4N361"/>